<dbReference type="Proteomes" id="UP001148932">
    <property type="component" value="Unassembled WGS sequence"/>
</dbReference>
<keyword evidence="6" id="KW-0472">Membrane</keyword>
<evidence type="ECO:0000313" key="10">
    <source>
        <dbReference type="Proteomes" id="UP001148932"/>
    </source>
</evidence>
<sequence length="447" mass="48977">MARRPSACAVLACVAILAVAPACAMDLQEAYEAALLQDATTRAARAGLQASDERINQAKAQRYPSVSMSAGYQRNNLDRMQPNLLGQEVTVNDRYPSRNTTLTVRQPLYRKTIAVTIEQAQAQRNDVEAGLQKETQNLAVRVTEAYTQILFARDQLAFIDAQKAATSTQLDAALKQFAGGSGTRTDIDEAQARLDMALAQELEARQQQGFAQRQLALLINAPVSLAALRSLAVDLLTTWSPPSSSIEDWLTQAESRSPELGQLRARLETARLEVDKASAGHMPTLDAVAQWSRSDSENVTSPATRYLNRTIGVQLSVPLYSGGYVSAAMREAVARRIQAEELLEAARRDLALRITIEYRNVTEGRVRVAALEQAERSAERLAQSSRKSMHGGVRTLVDVFNADQKKAQAQRDLARARYEMLVAYVRLQALAGSDEGAGIAVVNRLLR</sequence>
<comment type="subcellular location">
    <subcellularLocation>
        <location evidence="1">Cell outer membrane</location>
    </subcellularLocation>
</comment>
<comment type="similarity">
    <text evidence="2">Belongs to the outer membrane factor (OMF) (TC 1.B.17) family.</text>
</comment>
<proteinExistence type="inferred from homology"/>
<dbReference type="EMBL" id="JAPCKI010000001">
    <property type="protein sequence ID" value="MDD2176175.1"/>
    <property type="molecule type" value="Genomic_DNA"/>
</dbReference>
<dbReference type="NCBIfam" id="TIGR01844">
    <property type="entry name" value="type_I_sec_TolC"/>
    <property type="match status" value="1"/>
</dbReference>
<keyword evidence="5" id="KW-0812">Transmembrane</keyword>
<accession>A0ABT5RR39</accession>
<name>A0ABT5RR39_9BURK</name>
<dbReference type="InterPro" id="IPR010130">
    <property type="entry name" value="T1SS_OMP_TolC"/>
</dbReference>
<evidence type="ECO:0000256" key="7">
    <source>
        <dbReference type="ARBA" id="ARBA00023237"/>
    </source>
</evidence>
<feature type="chain" id="PRO_5046271949" evidence="8">
    <location>
        <begin position="25"/>
        <end position="447"/>
    </location>
</feature>
<keyword evidence="4" id="KW-1134">Transmembrane beta strand</keyword>
<organism evidence="9 10">
    <name type="scientific">Acidovorax benzenivorans</name>
    <dbReference type="NCBI Taxonomy" id="2987520"/>
    <lineage>
        <taxon>Bacteria</taxon>
        <taxon>Pseudomonadati</taxon>
        <taxon>Pseudomonadota</taxon>
        <taxon>Betaproteobacteria</taxon>
        <taxon>Burkholderiales</taxon>
        <taxon>Comamonadaceae</taxon>
        <taxon>Acidovorax</taxon>
    </lineage>
</organism>
<evidence type="ECO:0000256" key="4">
    <source>
        <dbReference type="ARBA" id="ARBA00022452"/>
    </source>
</evidence>
<feature type="signal peptide" evidence="8">
    <location>
        <begin position="1"/>
        <end position="24"/>
    </location>
</feature>
<dbReference type="Gene3D" id="1.20.1600.10">
    <property type="entry name" value="Outer membrane efflux proteins (OEP)"/>
    <property type="match status" value="1"/>
</dbReference>
<evidence type="ECO:0000256" key="2">
    <source>
        <dbReference type="ARBA" id="ARBA00007613"/>
    </source>
</evidence>
<evidence type="ECO:0000256" key="5">
    <source>
        <dbReference type="ARBA" id="ARBA00022692"/>
    </source>
</evidence>
<dbReference type="InterPro" id="IPR003423">
    <property type="entry name" value="OMP_efflux"/>
</dbReference>
<dbReference type="PANTHER" id="PTHR30026">
    <property type="entry name" value="OUTER MEMBRANE PROTEIN TOLC"/>
    <property type="match status" value="1"/>
</dbReference>
<evidence type="ECO:0000256" key="6">
    <source>
        <dbReference type="ARBA" id="ARBA00023136"/>
    </source>
</evidence>
<protein>
    <submittedName>
        <fullName evidence="9">TolC family outer membrane protein</fullName>
    </submittedName>
</protein>
<evidence type="ECO:0000256" key="3">
    <source>
        <dbReference type="ARBA" id="ARBA00022448"/>
    </source>
</evidence>
<dbReference type="Pfam" id="PF02321">
    <property type="entry name" value="OEP"/>
    <property type="match status" value="2"/>
</dbReference>
<evidence type="ECO:0000256" key="1">
    <source>
        <dbReference type="ARBA" id="ARBA00004442"/>
    </source>
</evidence>
<keyword evidence="7" id="KW-0998">Cell outer membrane</keyword>
<evidence type="ECO:0000313" key="9">
    <source>
        <dbReference type="EMBL" id="MDD2176175.1"/>
    </source>
</evidence>
<reference evidence="9" key="1">
    <citation type="submission" date="2022-10" db="EMBL/GenBank/DDBJ databases">
        <title>Description of microaerobic benzene degrading bacteria.</title>
        <authorList>
            <person name="Bedics A."/>
            <person name="Tancsics A."/>
            <person name="Banerjee S."/>
        </authorList>
    </citation>
    <scope>NUCLEOTIDE SEQUENCE</scope>
    <source>
        <strain evidence="9">D2M1</strain>
    </source>
</reference>
<keyword evidence="8" id="KW-0732">Signal</keyword>
<comment type="caution">
    <text evidence="9">The sequence shown here is derived from an EMBL/GenBank/DDBJ whole genome shotgun (WGS) entry which is preliminary data.</text>
</comment>
<keyword evidence="3" id="KW-0813">Transport</keyword>
<dbReference type="SUPFAM" id="SSF56954">
    <property type="entry name" value="Outer membrane efflux proteins (OEP)"/>
    <property type="match status" value="1"/>
</dbReference>
<dbReference type="InterPro" id="IPR051906">
    <property type="entry name" value="TolC-like"/>
</dbReference>
<gene>
    <name evidence="9" type="ORF">OIN59_01955</name>
</gene>
<keyword evidence="10" id="KW-1185">Reference proteome</keyword>
<evidence type="ECO:0000256" key="8">
    <source>
        <dbReference type="SAM" id="SignalP"/>
    </source>
</evidence>
<dbReference type="PANTHER" id="PTHR30026:SF20">
    <property type="entry name" value="OUTER MEMBRANE PROTEIN TOLC"/>
    <property type="match status" value="1"/>
</dbReference>